<dbReference type="AlphaFoldDB" id="A0A8J6CDX3"/>
<dbReference type="Pfam" id="PF02008">
    <property type="entry name" value="zf-CXXC"/>
    <property type="match status" value="1"/>
</dbReference>
<keyword evidence="5" id="KW-1133">Transmembrane helix</keyword>
<evidence type="ECO:0000256" key="4">
    <source>
        <dbReference type="SAM" id="MobiDB-lite"/>
    </source>
</evidence>
<dbReference type="GO" id="GO:0008270">
    <property type="term" value="F:zinc ion binding"/>
    <property type="evidence" value="ECO:0007669"/>
    <property type="project" value="UniProtKB-KW"/>
</dbReference>
<proteinExistence type="predicted"/>
<sequence>MSEVEAAQDEGVAAAAAVAAAVAAAEVAAAAAAAAAAEKARSRLSRCGACNNCNRRDCGLCVNCVDKPKFGGPGIKKQACIARKCLNMQAREESAEGGGDDAAQARKRPKPAQPPTAAPGSAAAGDGERAQADAVGAAKAPRSHSDENNSESNAAGMDTDEIAPGVAAARKEHKDATWAGNTDVLLDYLVRRKGRTEGWKRLRETDLEEGRALDVGGDWPWADKTALEEEFISMNDRHRRESNTAPNLNALLVH</sequence>
<dbReference type="Proteomes" id="UP000751190">
    <property type="component" value="Unassembled WGS sequence"/>
</dbReference>
<evidence type="ECO:0000256" key="5">
    <source>
        <dbReference type="SAM" id="Phobius"/>
    </source>
</evidence>
<keyword evidence="3" id="KW-0862">Zinc</keyword>
<reference evidence="7" key="1">
    <citation type="submission" date="2021-05" db="EMBL/GenBank/DDBJ databases">
        <title>The genome of the haptophyte Pavlova lutheri (Diacronema luteri, Pavlovales) - a model for lipid biosynthesis in eukaryotic algae.</title>
        <authorList>
            <person name="Hulatt C.J."/>
            <person name="Posewitz M.C."/>
        </authorList>
    </citation>
    <scope>NUCLEOTIDE SEQUENCE</scope>
    <source>
        <strain evidence="7">NIVA-4/92</strain>
    </source>
</reference>
<accession>A0A8J6CDX3</accession>
<keyword evidence="5" id="KW-0472">Membrane</keyword>
<keyword evidence="5" id="KW-0812">Transmembrane</keyword>
<dbReference type="OrthoDB" id="308383at2759"/>
<feature type="transmembrane region" description="Helical" evidence="5">
    <location>
        <begin position="12"/>
        <end position="36"/>
    </location>
</feature>
<evidence type="ECO:0000259" key="6">
    <source>
        <dbReference type="PROSITE" id="PS51058"/>
    </source>
</evidence>
<keyword evidence="2" id="KW-0863">Zinc-finger</keyword>
<name>A0A8J6CDX3_DIALT</name>
<evidence type="ECO:0000313" key="8">
    <source>
        <dbReference type="Proteomes" id="UP000751190"/>
    </source>
</evidence>
<dbReference type="InterPro" id="IPR002857">
    <property type="entry name" value="Znf_CXXC"/>
</dbReference>
<protein>
    <recommendedName>
        <fullName evidence="6">CXXC-type domain-containing protein</fullName>
    </recommendedName>
</protein>
<keyword evidence="8" id="KW-1185">Reference proteome</keyword>
<comment type="caution">
    <text evidence="7">The sequence shown here is derived from an EMBL/GenBank/DDBJ whole genome shotgun (WGS) entry which is preliminary data.</text>
</comment>
<evidence type="ECO:0000256" key="1">
    <source>
        <dbReference type="ARBA" id="ARBA00022723"/>
    </source>
</evidence>
<evidence type="ECO:0000256" key="3">
    <source>
        <dbReference type="ARBA" id="ARBA00022833"/>
    </source>
</evidence>
<gene>
    <name evidence="7" type="ORF">KFE25_007577</name>
</gene>
<dbReference type="EMBL" id="JAGTXO010000003">
    <property type="protein sequence ID" value="KAG8469059.1"/>
    <property type="molecule type" value="Genomic_DNA"/>
</dbReference>
<evidence type="ECO:0000256" key="2">
    <source>
        <dbReference type="ARBA" id="ARBA00022771"/>
    </source>
</evidence>
<feature type="domain" description="CXXC-type" evidence="6">
    <location>
        <begin position="39"/>
        <end position="86"/>
    </location>
</feature>
<feature type="region of interest" description="Disordered" evidence="4">
    <location>
        <begin position="92"/>
        <end position="159"/>
    </location>
</feature>
<organism evidence="7 8">
    <name type="scientific">Diacronema lutheri</name>
    <name type="common">Unicellular marine alga</name>
    <name type="synonym">Monochrysis lutheri</name>
    <dbReference type="NCBI Taxonomy" id="2081491"/>
    <lineage>
        <taxon>Eukaryota</taxon>
        <taxon>Haptista</taxon>
        <taxon>Haptophyta</taxon>
        <taxon>Pavlovophyceae</taxon>
        <taxon>Pavlovales</taxon>
        <taxon>Pavlovaceae</taxon>
        <taxon>Diacronema</taxon>
    </lineage>
</organism>
<keyword evidence="1" id="KW-0479">Metal-binding</keyword>
<dbReference type="PROSITE" id="PS51058">
    <property type="entry name" value="ZF_CXXC"/>
    <property type="match status" value="1"/>
</dbReference>
<dbReference type="GO" id="GO:0003677">
    <property type="term" value="F:DNA binding"/>
    <property type="evidence" value="ECO:0007669"/>
    <property type="project" value="InterPro"/>
</dbReference>
<evidence type="ECO:0000313" key="7">
    <source>
        <dbReference type="EMBL" id="KAG8469059.1"/>
    </source>
</evidence>